<gene>
    <name evidence="1" type="ORF">GLW05_18045</name>
</gene>
<reference evidence="1 2" key="1">
    <citation type="submission" date="2019-11" db="EMBL/GenBank/DDBJ databases">
        <title>Genome sequences of 17 halophilic strains isolated from different environments.</title>
        <authorList>
            <person name="Furrow R.E."/>
        </authorList>
    </citation>
    <scope>NUCLEOTIDE SEQUENCE [LARGE SCALE GENOMIC DNA]</scope>
    <source>
        <strain evidence="1 2">22514_16_FS</strain>
    </source>
</reference>
<protein>
    <submittedName>
        <fullName evidence="1">Uncharacterized protein</fullName>
    </submittedName>
</protein>
<organism evidence="1 2">
    <name type="scientific">Pontibacillus yanchengensis</name>
    <dbReference type="NCBI Taxonomy" id="462910"/>
    <lineage>
        <taxon>Bacteria</taxon>
        <taxon>Bacillati</taxon>
        <taxon>Bacillota</taxon>
        <taxon>Bacilli</taxon>
        <taxon>Bacillales</taxon>
        <taxon>Bacillaceae</taxon>
        <taxon>Pontibacillus</taxon>
    </lineage>
</organism>
<dbReference type="EMBL" id="WMEQ01000017">
    <property type="protein sequence ID" value="MYL35485.1"/>
    <property type="molecule type" value="Genomic_DNA"/>
</dbReference>
<dbReference type="AlphaFoldDB" id="A0A6I5A565"/>
<dbReference type="Proteomes" id="UP000468638">
    <property type="component" value="Unassembled WGS sequence"/>
</dbReference>
<sequence length="301" mass="35519">MDIWKDSHDSVSLYDDPTLDIEMFRWDRRPDLNLDVVQHRILTGQITETDIDIAVTLARATLLTEKQLRALYKPKFPQEHKLGTRLRVLQKNGWLDAWRVESSYNKREYLWSIGIAAKNYLGFLLGLKDLPNPIKIASSIDGHLFYPLLNDIRIQLLQKKVLDRNKFLFFPFISPEVEQPHAVFQLDTPAGKMEFIVERLQQKSRPLRFMKRKLSQYRKYHAKHETLPKVFEDSKQTVLVWSVSADEGIRSLVHSFDSFEQDFMQLFIVDEHLHNIRTAWRTAEQEENDVSIDVFDMDFIT</sequence>
<dbReference type="OrthoDB" id="2561349at2"/>
<evidence type="ECO:0000313" key="1">
    <source>
        <dbReference type="EMBL" id="MYL35485.1"/>
    </source>
</evidence>
<evidence type="ECO:0000313" key="2">
    <source>
        <dbReference type="Proteomes" id="UP000468638"/>
    </source>
</evidence>
<proteinExistence type="predicted"/>
<name>A0A6I5A565_9BACI</name>
<accession>A0A6I5A565</accession>
<dbReference type="RefSeq" id="WP_160850442.1">
    <property type="nucleotide sequence ID" value="NZ_WMEQ01000017.1"/>
</dbReference>
<comment type="caution">
    <text evidence="1">The sequence shown here is derived from an EMBL/GenBank/DDBJ whole genome shotgun (WGS) entry which is preliminary data.</text>
</comment>